<dbReference type="RefSeq" id="WP_163740140.1">
    <property type="nucleotide sequence ID" value="NZ_JAAGOA010000012.1"/>
</dbReference>
<evidence type="ECO:0000256" key="2">
    <source>
        <dbReference type="SAM" id="SignalP"/>
    </source>
</evidence>
<feature type="region of interest" description="Disordered" evidence="1">
    <location>
        <begin position="55"/>
        <end position="78"/>
    </location>
</feature>
<gene>
    <name evidence="3" type="ORF">G1H10_17570</name>
</gene>
<feature type="signal peptide" evidence="2">
    <location>
        <begin position="1"/>
        <end position="24"/>
    </location>
</feature>
<evidence type="ECO:0000313" key="3">
    <source>
        <dbReference type="EMBL" id="NEE01987.1"/>
    </source>
</evidence>
<dbReference type="AlphaFoldDB" id="A0A6L9SA57"/>
<dbReference type="EMBL" id="JAAGOA010000012">
    <property type="protein sequence ID" value="NEE01987.1"/>
    <property type="molecule type" value="Genomic_DNA"/>
</dbReference>
<name>A0A6L9SA57_9ACTN</name>
<comment type="caution">
    <text evidence="3">The sequence shown here is derived from an EMBL/GenBank/DDBJ whole genome shotgun (WGS) entry which is preliminary data.</text>
</comment>
<evidence type="ECO:0000256" key="1">
    <source>
        <dbReference type="SAM" id="MobiDB-lite"/>
    </source>
</evidence>
<accession>A0A6L9SA57</accession>
<keyword evidence="2" id="KW-0732">Signal</keyword>
<reference evidence="3 4" key="1">
    <citation type="submission" date="2020-02" db="EMBL/GenBank/DDBJ databases">
        <authorList>
            <person name="Li X.-J."/>
            <person name="Han X.-M."/>
        </authorList>
    </citation>
    <scope>NUCLEOTIDE SEQUENCE [LARGE SCALE GENOMIC DNA]</scope>
    <source>
        <strain evidence="3 4">CCTCC AB 2017055</strain>
    </source>
</reference>
<sequence>MKKLVSTAFVTAALLFGGAGVASAHQAGPCNDSDGDGEFSGREYAEHHIVPGAHDGIIGQEHKPGSHQGFSLCNPSGK</sequence>
<keyword evidence="4" id="KW-1185">Reference proteome</keyword>
<dbReference type="Proteomes" id="UP000475214">
    <property type="component" value="Unassembled WGS sequence"/>
</dbReference>
<feature type="region of interest" description="Disordered" evidence="1">
    <location>
        <begin position="22"/>
        <end position="42"/>
    </location>
</feature>
<evidence type="ECO:0000313" key="4">
    <source>
        <dbReference type="Proteomes" id="UP000475214"/>
    </source>
</evidence>
<feature type="compositionally biased region" description="Polar residues" evidence="1">
    <location>
        <begin position="68"/>
        <end position="78"/>
    </location>
</feature>
<feature type="chain" id="PRO_5026874928" evidence="2">
    <location>
        <begin position="25"/>
        <end position="78"/>
    </location>
</feature>
<organism evidence="3 4">
    <name type="scientific">Phytoactinopolyspora halotolerans</name>
    <dbReference type="NCBI Taxonomy" id="1981512"/>
    <lineage>
        <taxon>Bacteria</taxon>
        <taxon>Bacillati</taxon>
        <taxon>Actinomycetota</taxon>
        <taxon>Actinomycetes</taxon>
        <taxon>Jiangellales</taxon>
        <taxon>Jiangellaceae</taxon>
        <taxon>Phytoactinopolyspora</taxon>
    </lineage>
</organism>
<proteinExistence type="predicted"/>
<protein>
    <submittedName>
        <fullName evidence="3">Uncharacterized protein</fullName>
    </submittedName>
</protein>